<feature type="region of interest" description="Disordered" evidence="1">
    <location>
        <begin position="19"/>
        <end position="65"/>
    </location>
</feature>
<accession>A0A8T0NCA9</accession>
<keyword evidence="3" id="KW-1185">Reference proteome</keyword>
<name>A0A8T0NCA9_PANVG</name>
<dbReference type="AlphaFoldDB" id="A0A8T0NCA9"/>
<dbReference type="EMBL" id="CM029053">
    <property type="protein sequence ID" value="KAG2545832.1"/>
    <property type="molecule type" value="Genomic_DNA"/>
</dbReference>
<comment type="caution">
    <text evidence="2">The sequence shown here is derived from an EMBL/GenBank/DDBJ whole genome shotgun (WGS) entry which is preliminary data.</text>
</comment>
<evidence type="ECO:0000313" key="3">
    <source>
        <dbReference type="Proteomes" id="UP000823388"/>
    </source>
</evidence>
<protein>
    <submittedName>
        <fullName evidence="2">Uncharacterized protein</fullName>
    </submittedName>
</protein>
<reference evidence="2" key="1">
    <citation type="submission" date="2020-05" db="EMBL/GenBank/DDBJ databases">
        <title>WGS assembly of Panicum virgatum.</title>
        <authorList>
            <person name="Lovell J.T."/>
            <person name="Jenkins J."/>
            <person name="Shu S."/>
            <person name="Juenger T.E."/>
            <person name="Schmutz J."/>
        </authorList>
    </citation>
    <scope>NUCLEOTIDE SEQUENCE</scope>
    <source>
        <strain evidence="2">AP13</strain>
    </source>
</reference>
<sequence length="65" mass="7645">MRARARRWSSCGRLLHRDQANGDCCAGGDRRRERWSTGQKKKKKKKKQNQSHISYLKRRADTGET</sequence>
<evidence type="ECO:0000313" key="2">
    <source>
        <dbReference type="EMBL" id="KAG2545832.1"/>
    </source>
</evidence>
<organism evidence="2 3">
    <name type="scientific">Panicum virgatum</name>
    <name type="common">Blackwell switchgrass</name>
    <dbReference type="NCBI Taxonomy" id="38727"/>
    <lineage>
        <taxon>Eukaryota</taxon>
        <taxon>Viridiplantae</taxon>
        <taxon>Streptophyta</taxon>
        <taxon>Embryophyta</taxon>
        <taxon>Tracheophyta</taxon>
        <taxon>Spermatophyta</taxon>
        <taxon>Magnoliopsida</taxon>
        <taxon>Liliopsida</taxon>
        <taxon>Poales</taxon>
        <taxon>Poaceae</taxon>
        <taxon>PACMAD clade</taxon>
        <taxon>Panicoideae</taxon>
        <taxon>Panicodae</taxon>
        <taxon>Paniceae</taxon>
        <taxon>Panicinae</taxon>
        <taxon>Panicum</taxon>
        <taxon>Panicum sect. Hiantes</taxon>
    </lineage>
</organism>
<gene>
    <name evidence="2" type="ORF">PVAP13_9KG461539</name>
</gene>
<dbReference type="Proteomes" id="UP000823388">
    <property type="component" value="Chromosome 9K"/>
</dbReference>
<feature type="compositionally biased region" description="Basic residues" evidence="1">
    <location>
        <begin position="39"/>
        <end position="49"/>
    </location>
</feature>
<evidence type="ECO:0000256" key="1">
    <source>
        <dbReference type="SAM" id="MobiDB-lite"/>
    </source>
</evidence>
<proteinExistence type="predicted"/>